<evidence type="ECO:0000313" key="2">
    <source>
        <dbReference type="Proteomes" id="UP000637061"/>
    </source>
</evidence>
<sequence>MSDTFYFVAFADRERKSVHVIDLGHSVSYERDEFAAVNDEDFSTLEEAIAHAKALAEKYKLGYKPFQSRYNSSLNERLVLTLD</sequence>
<dbReference type="Proteomes" id="UP000637061">
    <property type="component" value="Unassembled WGS sequence"/>
</dbReference>
<gene>
    <name evidence="1" type="ORF">JEU22_04035</name>
</gene>
<proteinExistence type="predicted"/>
<protein>
    <submittedName>
        <fullName evidence="1">Uncharacterized protein</fullName>
    </submittedName>
</protein>
<accession>A0A8I1JK48</accession>
<reference evidence="1" key="1">
    <citation type="submission" date="2020-12" db="EMBL/GenBank/DDBJ databases">
        <title>Enhanced detection system for hospital associated transmission using whole genome sequencing surveillance.</title>
        <authorList>
            <person name="Harrison L.H."/>
            <person name="Van Tyne D."/>
            <person name="Marsh J.W."/>
            <person name="Griffith M.P."/>
            <person name="Snyder D.J."/>
            <person name="Cooper V.S."/>
            <person name="Mustapha M."/>
        </authorList>
    </citation>
    <scope>NUCLEOTIDE SEQUENCE</scope>
    <source>
        <strain evidence="1">PSB00042</strain>
    </source>
</reference>
<name>A0A8I1JK48_PSEPU</name>
<evidence type="ECO:0000313" key="1">
    <source>
        <dbReference type="EMBL" id="MBI6883075.1"/>
    </source>
</evidence>
<dbReference type="EMBL" id="JAEHTE010000002">
    <property type="protein sequence ID" value="MBI6883075.1"/>
    <property type="molecule type" value="Genomic_DNA"/>
</dbReference>
<comment type="caution">
    <text evidence="1">The sequence shown here is derived from an EMBL/GenBank/DDBJ whole genome shotgun (WGS) entry which is preliminary data.</text>
</comment>
<organism evidence="1 2">
    <name type="scientific">Pseudomonas putida</name>
    <name type="common">Arthrobacter siderocapsulatus</name>
    <dbReference type="NCBI Taxonomy" id="303"/>
    <lineage>
        <taxon>Bacteria</taxon>
        <taxon>Pseudomonadati</taxon>
        <taxon>Pseudomonadota</taxon>
        <taxon>Gammaproteobacteria</taxon>
        <taxon>Pseudomonadales</taxon>
        <taxon>Pseudomonadaceae</taxon>
        <taxon>Pseudomonas</taxon>
    </lineage>
</organism>
<dbReference type="AlphaFoldDB" id="A0A8I1JK48"/>
<dbReference type="RefSeq" id="WP_198746689.1">
    <property type="nucleotide sequence ID" value="NZ_JAEHTE010000002.1"/>
</dbReference>